<name>A0AAD8AGS1_DIPPU</name>
<organism evidence="1 2">
    <name type="scientific">Diploptera punctata</name>
    <name type="common">Pacific beetle cockroach</name>
    <dbReference type="NCBI Taxonomy" id="6984"/>
    <lineage>
        <taxon>Eukaryota</taxon>
        <taxon>Metazoa</taxon>
        <taxon>Ecdysozoa</taxon>
        <taxon>Arthropoda</taxon>
        <taxon>Hexapoda</taxon>
        <taxon>Insecta</taxon>
        <taxon>Pterygota</taxon>
        <taxon>Neoptera</taxon>
        <taxon>Polyneoptera</taxon>
        <taxon>Dictyoptera</taxon>
        <taxon>Blattodea</taxon>
        <taxon>Blaberoidea</taxon>
        <taxon>Blaberidae</taxon>
        <taxon>Diplopterinae</taxon>
        <taxon>Diploptera</taxon>
    </lineage>
</organism>
<accession>A0AAD8AGS1</accession>
<evidence type="ECO:0000313" key="1">
    <source>
        <dbReference type="EMBL" id="KAJ9598899.1"/>
    </source>
</evidence>
<reference evidence="1" key="2">
    <citation type="submission" date="2023-05" db="EMBL/GenBank/DDBJ databases">
        <authorList>
            <person name="Fouks B."/>
        </authorList>
    </citation>
    <scope>NUCLEOTIDE SEQUENCE</scope>
    <source>
        <strain evidence="1">Stay&amp;Tobe</strain>
        <tissue evidence="1">Testes</tissue>
    </source>
</reference>
<sequence>MAIALDHKRGISHDDSNKIEFPVVDIAAAIGWDSGIVKRQLKNLEWNKVNDRWQRTGLTVELFELGFRVLAPGNLNPSELDEALDTLYDHVEMQEKTSLQQLKTVFNALTSVSYSDHTDCLEDADMERSEKLKGMIRKYFEEDQLNKDLETEEVLENEEQIAADVRSLVCMYRDTNFSARAVARIFHGIPSPCYPAQIWGRCRFWRAHLGSNFKLLSKVAAREILRLK</sequence>
<dbReference type="Proteomes" id="UP001233999">
    <property type="component" value="Unassembled WGS sequence"/>
</dbReference>
<comment type="caution">
    <text evidence="1">The sequence shown here is derived from an EMBL/GenBank/DDBJ whole genome shotgun (WGS) entry which is preliminary data.</text>
</comment>
<dbReference type="AlphaFoldDB" id="A0AAD8AGS1"/>
<dbReference type="EMBL" id="JASPKZ010000901">
    <property type="protein sequence ID" value="KAJ9598899.1"/>
    <property type="molecule type" value="Genomic_DNA"/>
</dbReference>
<reference evidence="1" key="1">
    <citation type="journal article" date="2023" name="IScience">
        <title>Live-bearing cockroach genome reveals convergent evolutionary mechanisms linked to viviparity in insects and beyond.</title>
        <authorList>
            <person name="Fouks B."/>
            <person name="Harrison M.C."/>
            <person name="Mikhailova A.A."/>
            <person name="Marchal E."/>
            <person name="English S."/>
            <person name="Carruthers M."/>
            <person name="Jennings E.C."/>
            <person name="Chiamaka E.L."/>
            <person name="Frigard R.A."/>
            <person name="Pippel M."/>
            <person name="Attardo G.M."/>
            <person name="Benoit J.B."/>
            <person name="Bornberg-Bauer E."/>
            <person name="Tobe S.S."/>
        </authorList>
    </citation>
    <scope>NUCLEOTIDE SEQUENCE</scope>
    <source>
        <strain evidence="1">Stay&amp;Tobe</strain>
    </source>
</reference>
<gene>
    <name evidence="1" type="ORF">L9F63_026565</name>
</gene>
<protein>
    <submittedName>
        <fullName evidence="1">Uncharacterized protein</fullName>
    </submittedName>
</protein>
<proteinExistence type="predicted"/>
<evidence type="ECO:0000313" key="2">
    <source>
        <dbReference type="Proteomes" id="UP001233999"/>
    </source>
</evidence>
<keyword evidence="2" id="KW-1185">Reference proteome</keyword>